<dbReference type="EC" id="4.1.1.37" evidence="3"/>
<keyword evidence="5 9" id="KW-0456">Lyase</keyword>
<dbReference type="VEuPathDB" id="PlasmoDB:PYYM_0106800"/>
<dbReference type="OrthoDB" id="339900at2759"/>
<dbReference type="Proteomes" id="UP000072874">
    <property type="component" value="Chromosome 1"/>
</dbReference>
<dbReference type="NCBIfam" id="TIGR01464">
    <property type="entry name" value="hemE"/>
    <property type="match status" value="1"/>
</dbReference>
<keyword evidence="4" id="KW-0210">Decarboxylase</keyword>
<reference evidence="11 12" key="1">
    <citation type="journal article" date="2014" name="BMC Biol.">
        <title>A comprehensive evaluation of rodent malaria parasite genomes and gene expression.</title>
        <authorList>
            <person name="Otto T.D."/>
            <person name="Bohme U."/>
            <person name="Jackson A.P."/>
            <person name="Hunt M."/>
            <person name="Franke-Fayard B."/>
            <person name="Hoeijmakers W.A."/>
            <person name="Religa A.A."/>
            <person name="Robertson L."/>
            <person name="Sanders M."/>
            <person name="Ogun S.A."/>
            <person name="Cunningham D."/>
            <person name="Erhart A."/>
            <person name="Billker O."/>
            <person name="Khan S.M."/>
            <person name="Stunnenberg H.G."/>
            <person name="Langhorne J."/>
            <person name="Holder A.A."/>
            <person name="Waters A.P."/>
            <person name="Newbold C.I."/>
            <person name="Pain A."/>
            <person name="Berriman M."/>
            <person name="Janse C.J."/>
        </authorList>
    </citation>
    <scope>NUCLEOTIDE SEQUENCE [LARGE SCALE GENOMIC DNA]</scope>
    <source>
        <strain evidence="10 11">17X</strain>
        <strain evidence="9 12">YM</strain>
    </source>
</reference>
<accession>A0A077XY90</accession>
<reference evidence="10" key="3">
    <citation type="submission" date="2014-05" db="EMBL/GenBank/DDBJ databases">
        <authorList>
            <person name="Aslett M.A."/>
            <person name="De Silva N."/>
        </authorList>
    </citation>
    <scope>NUCLEOTIDE SEQUENCE</scope>
    <source>
        <strain evidence="10">17X</strain>
    </source>
</reference>
<feature type="signal peptide" evidence="7">
    <location>
        <begin position="1"/>
        <end position="20"/>
    </location>
</feature>
<dbReference type="PANTHER" id="PTHR21091">
    <property type="entry name" value="METHYLTETRAHYDROFOLATE:HOMOCYSTEINE METHYLTRANSFERASE RELATED"/>
    <property type="match status" value="1"/>
</dbReference>
<dbReference type="GO" id="GO:0006782">
    <property type="term" value="P:protoporphyrinogen IX biosynthetic process"/>
    <property type="evidence" value="ECO:0007669"/>
    <property type="project" value="UniProtKB-UniPathway"/>
</dbReference>
<dbReference type="InterPro" id="IPR038071">
    <property type="entry name" value="UROD/MetE-like_sf"/>
</dbReference>
<dbReference type="GeneID" id="3829637"/>
<keyword evidence="7" id="KW-0732">Signal</keyword>
<dbReference type="VEuPathDB" id="PlasmoDB:PY02528"/>
<evidence type="ECO:0000256" key="4">
    <source>
        <dbReference type="ARBA" id="ARBA00022793"/>
    </source>
</evidence>
<dbReference type="VEuPathDB" id="PlasmoDB:PY17X_0107400"/>
<evidence type="ECO:0000313" key="11">
    <source>
        <dbReference type="Proteomes" id="UP000072874"/>
    </source>
</evidence>
<dbReference type="AlphaFoldDB" id="A0A077XY90"/>
<evidence type="ECO:0000256" key="1">
    <source>
        <dbReference type="ARBA" id="ARBA00004804"/>
    </source>
</evidence>
<gene>
    <name evidence="10" type="ORF">PY17X_0107400</name>
    <name evidence="9" type="ORF">PYYM_0106800</name>
</gene>
<protein>
    <recommendedName>
        <fullName evidence="3">uroporphyrinogen decarboxylase</fullName>
        <ecNumber evidence="3">4.1.1.37</ecNumber>
    </recommendedName>
</protein>
<evidence type="ECO:0000313" key="9">
    <source>
        <dbReference type="EMBL" id="CDU15903.1"/>
    </source>
</evidence>
<sequence length="429" mass="49939">MLKKFVCFIFLICLVNQVLCFIKIKKIKFKMLKINTASSSHLEDEIYIRPENYKYQKFGRPSNDLILRVIEKKDSESGENGENNESCKDGESCENEIPFWIMRQAGRYLPEYRELKKNYNFFDMCYNPELSSNITIMPYKRFLCDMVVIFSDILIIFIAMGIDIQFIENVGPIFNKKINNLDDFKTLNLNLKEIINNLHFVYDSINLTKKKINNSVPLLGFCGSPFTLFTYLTKDNTSKLSPYENSLKLIYENSEDTHHILNTLCNICISHVLNQIDSGANLIQIFDSNAEIVDKNIFKKFSLNYINKIIQAIKKYRPNIYVILFIKDNFHEDIKNLDIDVLSITHKQLINNGSNYYYNLFQNKIILQGALDPHILLLDNKKNVQKYASEMIQQISHKNKYIASLGHGILPNSKIENVYAFIQAVKSVK</sequence>
<dbReference type="CDD" id="cd00717">
    <property type="entry name" value="URO-D"/>
    <property type="match status" value="1"/>
</dbReference>
<organism evidence="9 12">
    <name type="scientific">Plasmodium yoelii</name>
    <dbReference type="NCBI Taxonomy" id="5861"/>
    <lineage>
        <taxon>Eukaryota</taxon>
        <taxon>Sar</taxon>
        <taxon>Alveolata</taxon>
        <taxon>Apicomplexa</taxon>
        <taxon>Aconoidasida</taxon>
        <taxon>Haemosporida</taxon>
        <taxon>Plasmodiidae</taxon>
        <taxon>Plasmodium</taxon>
        <taxon>Plasmodium (Vinckeia)</taxon>
    </lineage>
</organism>
<dbReference type="GO" id="GO:0004853">
    <property type="term" value="F:uroporphyrinogen decarboxylase activity"/>
    <property type="evidence" value="ECO:0007669"/>
    <property type="project" value="UniProtKB-EC"/>
</dbReference>
<evidence type="ECO:0000256" key="3">
    <source>
        <dbReference type="ARBA" id="ARBA00012288"/>
    </source>
</evidence>
<evidence type="ECO:0000256" key="5">
    <source>
        <dbReference type="ARBA" id="ARBA00023239"/>
    </source>
</evidence>
<keyword evidence="6" id="KW-0627">Porphyrin biosynthesis</keyword>
<evidence type="ECO:0000256" key="2">
    <source>
        <dbReference type="ARBA" id="ARBA00009935"/>
    </source>
</evidence>
<comment type="similarity">
    <text evidence="2">Belongs to the uroporphyrinogen decarboxylase family.</text>
</comment>
<feature type="chain" id="PRO_5014501837" description="uroporphyrinogen decarboxylase" evidence="7">
    <location>
        <begin position="21"/>
        <end position="429"/>
    </location>
</feature>
<dbReference type="InterPro" id="IPR000257">
    <property type="entry name" value="Uroporphyrinogen_deCOase"/>
</dbReference>
<evidence type="ECO:0000259" key="8">
    <source>
        <dbReference type="Pfam" id="PF01208"/>
    </source>
</evidence>
<dbReference type="KEGG" id="pyo:PY17X_0107400"/>
<dbReference type="SUPFAM" id="SSF51726">
    <property type="entry name" value="UROD/MetE-like"/>
    <property type="match status" value="1"/>
</dbReference>
<dbReference type="InterPro" id="IPR006361">
    <property type="entry name" value="Uroporphyrinogen_deCO2ase_HemE"/>
</dbReference>
<dbReference type="Pfam" id="PF01208">
    <property type="entry name" value="URO-D"/>
    <property type="match status" value="1"/>
</dbReference>
<evidence type="ECO:0000256" key="6">
    <source>
        <dbReference type="ARBA" id="ARBA00023244"/>
    </source>
</evidence>
<proteinExistence type="inferred from homology"/>
<dbReference type="Proteomes" id="UP000072904">
    <property type="component" value="Chromosome 1"/>
</dbReference>
<dbReference type="RefSeq" id="XP_022811244.1">
    <property type="nucleotide sequence ID" value="XM_022957821.1"/>
</dbReference>
<evidence type="ECO:0000313" key="10">
    <source>
        <dbReference type="EMBL" id="VTZ71498.1"/>
    </source>
</evidence>
<dbReference type="EMBL" id="LK934629">
    <property type="protein sequence ID" value="CDU15903.1"/>
    <property type="molecule type" value="Genomic_DNA"/>
</dbReference>
<evidence type="ECO:0000313" key="12">
    <source>
        <dbReference type="Proteomes" id="UP000072904"/>
    </source>
</evidence>
<dbReference type="GO" id="GO:0005829">
    <property type="term" value="C:cytosol"/>
    <property type="evidence" value="ECO:0007669"/>
    <property type="project" value="TreeGrafter"/>
</dbReference>
<dbReference type="Gene3D" id="3.20.20.210">
    <property type="match status" value="1"/>
</dbReference>
<dbReference type="EMBL" id="LM993655">
    <property type="protein sequence ID" value="VTZ71498.1"/>
    <property type="molecule type" value="Genomic_DNA"/>
</dbReference>
<dbReference type="UniPathway" id="UPA00251">
    <property type="reaction ID" value="UER00321"/>
</dbReference>
<reference evidence="9" key="2">
    <citation type="submission" date="2014-05" db="EMBL/GenBank/DDBJ databases">
        <authorList>
            <person name="Aslett A.Martin."/>
            <person name="De Silva Nishadi"/>
        </authorList>
    </citation>
    <scope>NUCLEOTIDE SEQUENCE</scope>
    <source>
        <strain evidence="9">YM</strain>
    </source>
</reference>
<dbReference type="VEuPathDB" id="PlasmoDB:Py17XNL_000104735"/>
<dbReference type="OMA" id="LWLMRQA"/>
<reference evidence="10" key="4">
    <citation type="submission" date="2019-05" db="EMBL/GenBank/DDBJ databases">
        <authorList>
            <consortium name="Pathogen Informatics"/>
        </authorList>
    </citation>
    <scope>NUCLEOTIDE SEQUENCE</scope>
    <source>
        <strain evidence="10">17X</strain>
    </source>
</reference>
<name>A0A077XY90_PLAYE</name>
<evidence type="ECO:0000256" key="7">
    <source>
        <dbReference type="SAM" id="SignalP"/>
    </source>
</evidence>
<dbReference type="PANTHER" id="PTHR21091:SF169">
    <property type="entry name" value="UROPORPHYRINOGEN DECARBOXYLASE"/>
    <property type="match status" value="1"/>
</dbReference>
<comment type="pathway">
    <text evidence="1">Porphyrin-containing compound metabolism; protoporphyrin-IX biosynthesis; coproporphyrinogen-III from 5-aminolevulinate: step 4/4.</text>
</comment>
<feature type="domain" description="Uroporphyrinogen decarboxylase (URO-D)" evidence="8">
    <location>
        <begin position="96"/>
        <end position="427"/>
    </location>
</feature>